<proteinExistence type="predicted"/>
<evidence type="ECO:0000313" key="2">
    <source>
        <dbReference type="EMBL" id="CZR50639.1"/>
    </source>
</evidence>
<protein>
    <recommendedName>
        <fullName evidence="1">SRR1-like domain-containing protein</fullName>
    </recommendedName>
</protein>
<dbReference type="EMBL" id="FJOG01000001">
    <property type="protein sequence ID" value="CZR50639.1"/>
    <property type="molecule type" value="Genomic_DNA"/>
</dbReference>
<dbReference type="PANTHER" id="PTHR42080">
    <property type="entry name" value="SRR1 DOMAIN-CONTAINING PROTEIN"/>
    <property type="match status" value="1"/>
</dbReference>
<feature type="domain" description="SRR1-like" evidence="1">
    <location>
        <begin position="104"/>
        <end position="224"/>
    </location>
</feature>
<dbReference type="OrthoDB" id="3547557at2759"/>
<dbReference type="PANTHER" id="PTHR42080:SF1">
    <property type="entry name" value="SRR1-LIKE DOMAIN-CONTAINING PROTEIN"/>
    <property type="match status" value="1"/>
</dbReference>
<dbReference type="InterPro" id="IPR012942">
    <property type="entry name" value="SRR1-like"/>
</dbReference>
<gene>
    <name evidence="2" type="ORF">PAC_00513</name>
</gene>
<dbReference type="Proteomes" id="UP000184330">
    <property type="component" value="Unassembled WGS sequence"/>
</dbReference>
<organism evidence="2 3">
    <name type="scientific">Phialocephala subalpina</name>
    <dbReference type="NCBI Taxonomy" id="576137"/>
    <lineage>
        <taxon>Eukaryota</taxon>
        <taxon>Fungi</taxon>
        <taxon>Dikarya</taxon>
        <taxon>Ascomycota</taxon>
        <taxon>Pezizomycotina</taxon>
        <taxon>Leotiomycetes</taxon>
        <taxon>Helotiales</taxon>
        <taxon>Mollisiaceae</taxon>
        <taxon>Phialocephala</taxon>
        <taxon>Phialocephala fortinii species complex</taxon>
    </lineage>
</organism>
<evidence type="ECO:0000313" key="3">
    <source>
        <dbReference type="Proteomes" id="UP000184330"/>
    </source>
</evidence>
<evidence type="ECO:0000259" key="1">
    <source>
        <dbReference type="Pfam" id="PF07985"/>
    </source>
</evidence>
<sequence length="398" mass="44937">MLAVILALIFFLLFKSFRFVFNSRRNARLTSTTNTANMGSAIRDGFRSAAYPFLETLTPTDLDPDRLQSARLSRVEKAVLTFKKTWLATPYPDQLAAIIARIVEDRNESPISNVVCLGIGGEGSSPTRVSLDVQQFVVLSQIIAQLAVANPELLSNIYVQDPLMMPEMKALFLNHGCQVVESPAAFKLVGANTFLISAFVCLEHLFGGLKGQPTEELAMFMGNGEDLARTVRTASPNIPEDKASIPAMFDTEFTNHQDVPCDRCNGKLVDAPGNMKGLSPFEIWWRPIRTDEQRFEVRFDAARELGFSGDVEEFKRAYDAGYSKLNQIEQHRFIYNFMSTVFNKSTQSMENDLLAWVRGKTDDHKKYEKDVNRFLSILYDPGCEDRTFIEYLNGFREI</sequence>
<name>A0A1L7WD74_9HELO</name>
<keyword evidence="3" id="KW-1185">Reference proteome</keyword>
<dbReference type="Pfam" id="PF07985">
    <property type="entry name" value="SRR1"/>
    <property type="match status" value="1"/>
</dbReference>
<dbReference type="AlphaFoldDB" id="A0A1L7WD74"/>
<accession>A0A1L7WD74</accession>
<reference evidence="2 3" key="1">
    <citation type="submission" date="2016-03" db="EMBL/GenBank/DDBJ databases">
        <authorList>
            <person name="Ploux O."/>
        </authorList>
    </citation>
    <scope>NUCLEOTIDE SEQUENCE [LARGE SCALE GENOMIC DNA]</scope>
    <source>
        <strain evidence="2 3">UAMH 11012</strain>
    </source>
</reference>